<keyword evidence="2" id="KW-1185">Reference proteome</keyword>
<dbReference type="AlphaFoldDB" id="A0A0U4WFG4"/>
<reference evidence="1 2" key="1">
    <citation type="submission" date="2015-12" db="EMBL/GenBank/DDBJ databases">
        <title>Genome sequence of Aneurinibacillus soli.</title>
        <authorList>
            <person name="Lee J.S."/>
            <person name="Lee K.C."/>
            <person name="Kim K.K."/>
            <person name="Lee B.W."/>
        </authorList>
    </citation>
    <scope>NUCLEOTIDE SEQUENCE [LARGE SCALE GENOMIC DNA]</scope>
    <source>
        <strain evidence="1 2">CB4</strain>
    </source>
</reference>
<organism evidence="1 2">
    <name type="scientific">Aneurinibacillus soli</name>
    <dbReference type="NCBI Taxonomy" id="1500254"/>
    <lineage>
        <taxon>Bacteria</taxon>
        <taxon>Bacillati</taxon>
        <taxon>Bacillota</taxon>
        <taxon>Bacilli</taxon>
        <taxon>Bacillales</taxon>
        <taxon>Paenibacillaceae</taxon>
        <taxon>Aneurinibacillus group</taxon>
        <taxon>Aneurinibacillus</taxon>
    </lineage>
</organism>
<sequence>MNHEQRAKEALMGAITVQELADYLQTEGYKAVQAVIFYLEKELRAAVDEAGLAAWEEAFERAYAAVPTPGQYSPSWHDIWDELRAVQQGKTKVLARVAPEERTGVWQVTFDNPYSTEGVVCHPGLSLADAAYLYAGYRYNLKKNEHVCLQKVQTYADEAGE</sequence>
<gene>
    <name evidence="1" type="ORF">CB4_01623</name>
</gene>
<accession>A0A0U4WFG4</accession>
<proteinExistence type="predicted"/>
<protein>
    <submittedName>
        <fullName evidence="1">Uncharacterized protein</fullName>
    </submittedName>
</protein>
<dbReference type="Proteomes" id="UP000217696">
    <property type="component" value="Chromosome"/>
</dbReference>
<dbReference type="EMBL" id="AP017312">
    <property type="protein sequence ID" value="BAU27449.1"/>
    <property type="molecule type" value="Genomic_DNA"/>
</dbReference>
<dbReference type="RefSeq" id="WP_096464794.1">
    <property type="nucleotide sequence ID" value="NZ_AP017312.1"/>
</dbReference>
<name>A0A0U4WFG4_9BACL</name>
<evidence type="ECO:0000313" key="2">
    <source>
        <dbReference type="Proteomes" id="UP000217696"/>
    </source>
</evidence>
<dbReference type="OrthoDB" id="2678291at2"/>
<evidence type="ECO:0000313" key="1">
    <source>
        <dbReference type="EMBL" id="BAU27449.1"/>
    </source>
</evidence>
<dbReference type="KEGG" id="asoc:CB4_01623"/>